<name>A0A1A7XRY3_9TELE</name>
<feature type="non-terminal residue" evidence="1">
    <location>
        <position position="1"/>
    </location>
</feature>
<organism evidence="1">
    <name type="scientific">Iconisemion striatum</name>
    <dbReference type="NCBI Taxonomy" id="60296"/>
    <lineage>
        <taxon>Eukaryota</taxon>
        <taxon>Metazoa</taxon>
        <taxon>Chordata</taxon>
        <taxon>Craniata</taxon>
        <taxon>Vertebrata</taxon>
        <taxon>Euteleostomi</taxon>
        <taxon>Actinopterygii</taxon>
        <taxon>Neopterygii</taxon>
        <taxon>Teleostei</taxon>
        <taxon>Neoteleostei</taxon>
        <taxon>Acanthomorphata</taxon>
        <taxon>Ovalentaria</taxon>
        <taxon>Atherinomorphae</taxon>
        <taxon>Cyprinodontiformes</taxon>
        <taxon>Nothobranchiidae</taxon>
        <taxon>Iconisemion</taxon>
    </lineage>
</organism>
<dbReference type="SUPFAM" id="SSF53098">
    <property type="entry name" value="Ribonuclease H-like"/>
    <property type="match status" value="1"/>
</dbReference>
<protein>
    <submittedName>
        <fullName evidence="1">Si:dkey-13n23.3</fullName>
    </submittedName>
</protein>
<reference evidence="1" key="2">
    <citation type="submission" date="2016-06" db="EMBL/GenBank/DDBJ databases">
        <title>The genome of a short-lived fish provides insights into sex chromosome evolution and the genetic control of aging.</title>
        <authorList>
            <person name="Reichwald K."/>
            <person name="Felder M."/>
            <person name="Petzold A."/>
            <person name="Koch P."/>
            <person name="Groth M."/>
            <person name="Platzer M."/>
        </authorList>
    </citation>
    <scope>NUCLEOTIDE SEQUENCE</scope>
    <source>
        <tissue evidence="1">Brain</tissue>
    </source>
</reference>
<evidence type="ECO:0000313" key="1">
    <source>
        <dbReference type="EMBL" id="SBP20768.1"/>
    </source>
</evidence>
<dbReference type="InterPro" id="IPR012337">
    <property type="entry name" value="RNaseH-like_sf"/>
</dbReference>
<dbReference type="EMBL" id="HADW01019368">
    <property type="protein sequence ID" value="SBP20768.1"/>
    <property type="molecule type" value="Transcribed_RNA"/>
</dbReference>
<proteinExistence type="predicted"/>
<reference evidence="1" key="1">
    <citation type="submission" date="2016-05" db="EMBL/GenBank/DDBJ databases">
        <authorList>
            <person name="Lavstsen T."/>
            <person name="Jespersen J.S."/>
        </authorList>
    </citation>
    <scope>NUCLEOTIDE SEQUENCE</scope>
    <source>
        <tissue evidence="1">Brain</tissue>
    </source>
</reference>
<gene>
    <name evidence="1" type="primary">SI:DKEY-13N23.3</name>
</gene>
<sequence length="113" mass="13184">FFCTVENKAKHILLKLDQITHPHTAECIKACKVRGLVKLFRKSSVANERLLQLCRLTLVKDCPTRWSSTFLMISWLVQIKDSVIQVSDGMSWDFLLPSEWQRFVVLRFTPPFC</sequence>
<dbReference type="AlphaFoldDB" id="A0A1A7XRY3"/>
<accession>A0A1A7XRY3</accession>
<feature type="non-terminal residue" evidence="1">
    <location>
        <position position="113"/>
    </location>
</feature>